<protein>
    <recommendedName>
        <fullName evidence="2">START domain-containing protein</fullName>
    </recommendedName>
</protein>
<dbReference type="GO" id="GO:0008289">
    <property type="term" value="F:lipid binding"/>
    <property type="evidence" value="ECO:0007669"/>
    <property type="project" value="InterPro"/>
</dbReference>
<name>A0A813KQ88_POLGL</name>
<accession>A0A813KQ88</accession>
<dbReference type="InterPro" id="IPR002913">
    <property type="entry name" value="START_lipid-bd_dom"/>
</dbReference>
<dbReference type="AlphaFoldDB" id="A0A813KQ88"/>
<evidence type="ECO:0000313" key="3">
    <source>
        <dbReference type="EMBL" id="CAE8705341.1"/>
    </source>
</evidence>
<dbReference type="GO" id="GO:0005737">
    <property type="term" value="C:cytoplasm"/>
    <property type="evidence" value="ECO:0007669"/>
    <property type="project" value="UniProtKB-ARBA"/>
</dbReference>
<dbReference type="InterPro" id="IPR051213">
    <property type="entry name" value="START_lipid_transfer"/>
</dbReference>
<dbReference type="InterPro" id="IPR023393">
    <property type="entry name" value="START-like_dom_sf"/>
</dbReference>
<feature type="domain" description="START" evidence="2">
    <location>
        <begin position="103"/>
        <end position="226"/>
    </location>
</feature>
<dbReference type="Pfam" id="PF01852">
    <property type="entry name" value="START"/>
    <property type="match status" value="1"/>
</dbReference>
<feature type="region of interest" description="Disordered" evidence="1">
    <location>
        <begin position="1"/>
        <end position="20"/>
    </location>
</feature>
<comment type="caution">
    <text evidence="3">The sequence shown here is derived from an EMBL/GenBank/DDBJ whole genome shotgun (WGS) entry which is preliminary data.</text>
</comment>
<evidence type="ECO:0000256" key="1">
    <source>
        <dbReference type="SAM" id="MobiDB-lite"/>
    </source>
</evidence>
<dbReference type="SUPFAM" id="SSF55961">
    <property type="entry name" value="Bet v1-like"/>
    <property type="match status" value="1"/>
</dbReference>
<dbReference type="Gene3D" id="3.30.530.20">
    <property type="match status" value="1"/>
</dbReference>
<evidence type="ECO:0000259" key="2">
    <source>
        <dbReference type="Pfam" id="PF01852"/>
    </source>
</evidence>
<organism evidence="3 4">
    <name type="scientific">Polarella glacialis</name>
    <name type="common">Dinoflagellate</name>
    <dbReference type="NCBI Taxonomy" id="89957"/>
    <lineage>
        <taxon>Eukaryota</taxon>
        <taxon>Sar</taxon>
        <taxon>Alveolata</taxon>
        <taxon>Dinophyceae</taxon>
        <taxon>Suessiales</taxon>
        <taxon>Suessiaceae</taxon>
        <taxon>Polarella</taxon>
    </lineage>
</organism>
<dbReference type="EMBL" id="CAJNNW010030957">
    <property type="protein sequence ID" value="CAE8705341.1"/>
    <property type="molecule type" value="Genomic_DNA"/>
</dbReference>
<sequence length="234" mass="26235">MGSGASSGDNRVLPEPLASGTERDEFERLLKEPVDAGNPHGWQIKKPWPATYRDNFKMRVCLRKHESGNPNMLLRADGKFKGVVPQDFLDFLLKPENLPGLQEYRVVETIPDGVIMYMRVKAPGMKARDHVWKYTIDKRGGGSIFVTLRTVAHDQCPVTASAIRVYYYNSSEFKMSAEEDGVMEMTEFIFMDLKGKLPVWLLNFALPAGTIDTNRKEMAYLNKKKATAASGAAA</sequence>
<reference evidence="3" key="1">
    <citation type="submission" date="2021-02" db="EMBL/GenBank/DDBJ databases">
        <authorList>
            <person name="Dougan E. K."/>
            <person name="Rhodes N."/>
            <person name="Thang M."/>
            <person name="Chan C."/>
        </authorList>
    </citation>
    <scope>NUCLEOTIDE SEQUENCE</scope>
</reference>
<dbReference type="PANTHER" id="PTHR19308:SF14">
    <property type="entry name" value="START DOMAIN-CONTAINING PROTEIN"/>
    <property type="match status" value="1"/>
</dbReference>
<dbReference type="Proteomes" id="UP000626109">
    <property type="component" value="Unassembled WGS sequence"/>
</dbReference>
<gene>
    <name evidence="3" type="ORF">PGLA2088_LOCUS33640</name>
</gene>
<evidence type="ECO:0000313" key="4">
    <source>
        <dbReference type="Proteomes" id="UP000626109"/>
    </source>
</evidence>
<proteinExistence type="predicted"/>
<dbReference type="PANTHER" id="PTHR19308">
    <property type="entry name" value="PHOSPHATIDYLCHOLINE TRANSFER PROTEIN"/>
    <property type="match status" value="1"/>
</dbReference>